<dbReference type="Pfam" id="PF02384">
    <property type="entry name" value="N6_Mtase"/>
    <property type="match status" value="1"/>
</dbReference>
<evidence type="ECO:0000259" key="7">
    <source>
        <dbReference type="Pfam" id="PF18135"/>
    </source>
</evidence>
<evidence type="ECO:0000313" key="8">
    <source>
        <dbReference type="EMBL" id="NYD51617.1"/>
    </source>
</evidence>
<evidence type="ECO:0000256" key="1">
    <source>
        <dbReference type="ARBA" id="ARBA00011900"/>
    </source>
</evidence>
<dbReference type="InterPro" id="IPR029063">
    <property type="entry name" value="SAM-dependent_MTases_sf"/>
</dbReference>
<comment type="caution">
    <text evidence="8">The sequence shown here is derived from an EMBL/GenBank/DDBJ whole genome shotgun (WGS) entry which is preliminary data.</text>
</comment>
<proteinExistence type="predicted"/>
<protein>
    <recommendedName>
        <fullName evidence="1">site-specific DNA-methyltransferase (adenine-specific)</fullName>
        <ecNumber evidence="1">2.1.1.72</ecNumber>
    </recommendedName>
</protein>
<comment type="catalytic activity">
    <reaction evidence="4">
        <text>a 2'-deoxyadenosine in DNA + S-adenosyl-L-methionine = an N(6)-methyl-2'-deoxyadenosine in DNA + S-adenosyl-L-homocysteine + H(+)</text>
        <dbReference type="Rhea" id="RHEA:15197"/>
        <dbReference type="Rhea" id="RHEA-COMP:12418"/>
        <dbReference type="Rhea" id="RHEA-COMP:12419"/>
        <dbReference type="ChEBI" id="CHEBI:15378"/>
        <dbReference type="ChEBI" id="CHEBI:57856"/>
        <dbReference type="ChEBI" id="CHEBI:59789"/>
        <dbReference type="ChEBI" id="CHEBI:90615"/>
        <dbReference type="ChEBI" id="CHEBI:90616"/>
        <dbReference type="EC" id="2.1.1.72"/>
    </reaction>
</comment>
<dbReference type="SUPFAM" id="SSF53335">
    <property type="entry name" value="S-adenosyl-L-methionine-dependent methyltransferases"/>
    <property type="match status" value="1"/>
</dbReference>
<feature type="region of interest" description="Disordered" evidence="5">
    <location>
        <begin position="514"/>
        <end position="543"/>
    </location>
</feature>
<dbReference type="RefSeq" id="WP_179847981.1">
    <property type="nucleotide sequence ID" value="NZ_JACCBA010000001.1"/>
</dbReference>
<name>A0A7Y9EPN5_9ACTN</name>
<evidence type="ECO:0000256" key="4">
    <source>
        <dbReference type="ARBA" id="ARBA00047942"/>
    </source>
</evidence>
<dbReference type="GO" id="GO:0008170">
    <property type="term" value="F:N-methyltransferase activity"/>
    <property type="evidence" value="ECO:0007669"/>
    <property type="project" value="InterPro"/>
</dbReference>
<evidence type="ECO:0000313" key="9">
    <source>
        <dbReference type="Proteomes" id="UP000529783"/>
    </source>
</evidence>
<keyword evidence="2" id="KW-0489">Methyltransferase</keyword>
<dbReference type="GO" id="GO:0032259">
    <property type="term" value="P:methylation"/>
    <property type="evidence" value="ECO:0007669"/>
    <property type="project" value="UniProtKB-KW"/>
</dbReference>
<dbReference type="GO" id="GO:0003677">
    <property type="term" value="F:DNA binding"/>
    <property type="evidence" value="ECO:0007669"/>
    <property type="project" value="InterPro"/>
</dbReference>
<feature type="region of interest" description="Disordered" evidence="5">
    <location>
        <begin position="761"/>
        <end position="781"/>
    </location>
</feature>
<dbReference type="InterPro" id="IPR050953">
    <property type="entry name" value="N4_N6_ade-DNA_methylase"/>
</dbReference>
<dbReference type="EC" id="2.1.1.72" evidence="1"/>
<gene>
    <name evidence="8" type="ORF">BJY14_007600</name>
</gene>
<keyword evidence="9" id="KW-1185">Reference proteome</keyword>
<evidence type="ECO:0000256" key="3">
    <source>
        <dbReference type="ARBA" id="ARBA00022679"/>
    </source>
</evidence>
<dbReference type="EMBL" id="JACCBA010000001">
    <property type="protein sequence ID" value="NYD51617.1"/>
    <property type="molecule type" value="Genomic_DNA"/>
</dbReference>
<dbReference type="Gene3D" id="3.40.50.150">
    <property type="entry name" value="Vaccinia Virus protein VP39"/>
    <property type="match status" value="1"/>
</dbReference>
<dbReference type="GO" id="GO:0009007">
    <property type="term" value="F:site-specific DNA-methyltransferase (adenine-specific) activity"/>
    <property type="evidence" value="ECO:0007669"/>
    <property type="project" value="UniProtKB-EC"/>
</dbReference>
<sequence length="1130" mass="126352">MDSLLWEAGSFMAGSQRRDPLPGYTVEDAVSSFGADVMEKLSRGGAPEDQLRGPLELLLKRVALRLGLDAVAYGEVLLKDIRARPDYAVDLGNTRVGYLEVKAPNRGVPCTKEWRPNKREREQWERLCALPNLIYTDGTAWAHYSFGECKNLFRIDGDLTDPRKPLRLSGAGFSDLVLDFLCWEPKRLTSLPELIRRVAGLCRLLRDEVAAILRGSPDHRAYEGLSLLAEDWRALLFPGLDDLGFADAYAQTIVFAMLLARLDGIVFQGTPLLEIGRQLSKKHLLIGRAFQVLLDSAAVEELRTIDTLHRIIGVVDFNRPKGVRPSIYVDLYEKFLAAYDPSRRKESGSYYTPEPVAHAMVDFVDQILRSRLARPWGFADDDVVVVDPAMGTGTFLVEVVQRVADTIGQAQGDGARNERLRELLSTRLVGFEVQVAPYAITELRIHQALSRFSTEVPSVETRFLTDALENPAAQQGRIGGAATWPLERSRQEANRFKREVPVMVVIGNPPHVENTKGQAPWIEQPRRSGTDGNRTRPSLDEFRTPGMGRYTSDLHGMPWLFWRWAIWKAFEAHDDHNQGVVAFIVPASLISSRAFAGVRRYLRSICDEGWVIELSPEGNRSKAGTRIFGAAVSRQLCIAVFSRSNDPAPTRPAIVRYLELHGSRQEKLTRLAALGPDDPEWRTCRKGWEAPFLPEATPEWSQYPALSDIMPWRSRGVTPGRSWIYAPDPDTLKTRWLKLISASGTRRVQLFKEGRDRKIDTAPCPLPGFPPASGSLSEETGPCPEPIPVAYRPFDRQWIIPDSRLMEMPRPPLWAVRSDHQIYVNEQDSHSIKSGPGLLFTNHIPDLDHFNGRGGGVRPLYRNAHDTRDTSTNIAPGLLSILSQNLKTTVTPGDLLSYMAAVTAHRGYTERFRADLRLPGVRVPLTTEPALWAEAVDLGRHLLWLHTFGEHQHDGAASRPRGHRALAQHFGIHNPAPISTLPSRSAAEITHDATSLTLHIGTGSIRPVTLDVWEYDVGGMRVIRHWLNYRTTEYHGRSSPLDHVRPQRWTAAMTDELLALTAVLTGCVALEDQQKDLLQRICTHRTVSTSRLTTAGVLPPPITATAAPRMIRDPLTQPLLQHIEQQAPAD</sequence>
<dbReference type="AlphaFoldDB" id="A0A7Y9EPN5"/>
<evidence type="ECO:0000259" key="6">
    <source>
        <dbReference type="Pfam" id="PF02384"/>
    </source>
</evidence>
<dbReference type="InterPro" id="IPR041635">
    <property type="entry name" value="Type_ISP_LLaBIII_C"/>
</dbReference>
<dbReference type="PRINTS" id="PR00507">
    <property type="entry name" value="N12N6MTFRASE"/>
</dbReference>
<accession>A0A7Y9EPN5</accession>
<keyword evidence="3" id="KW-0808">Transferase</keyword>
<feature type="compositionally biased region" description="Basic and acidic residues" evidence="5">
    <location>
        <begin position="524"/>
        <end position="543"/>
    </location>
</feature>
<evidence type="ECO:0000256" key="2">
    <source>
        <dbReference type="ARBA" id="ARBA00022603"/>
    </source>
</evidence>
<organism evidence="8 9">
    <name type="scientific">Actinomadura luteofluorescens</name>
    <dbReference type="NCBI Taxonomy" id="46163"/>
    <lineage>
        <taxon>Bacteria</taxon>
        <taxon>Bacillati</taxon>
        <taxon>Actinomycetota</taxon>
        <taxon>Actinomycetes</taxon>
        <taxon>Streptosporangiales</taxon>
        <taxon>Thermomonosporaceae</taxon>
        <taxon>Actinomadura</taxon>
    </lineage>
</organism>
<dbReference type="InterPro" id="IPR003356">
    <property type="entry name" value="DNA_methylase_A-5"/>
</dbReference>
<dbReference type="PANTHER" id="PTHR33841">
    <property type="entry name" value="DNA METHYLTRANSFERASE YEEA-RELATED"/>
    <property type="match status" value="1"/>
</dbReference>
<dbReference type="PANTHER" id="PTHR33841:SF1">
    <property type="entry name" value="DNA METHYLTRANSFERASE A"/>
    <property type="match status" value="1"/>
</dbReference>
<feature type="domain" description="DNA methylase adenine-specific" evidence="6">
    <location>
        <begin position="329"/>
        <end position="440"/>
    </location>
</feature>
<dbReference type="Pfam" id="PF18135">
    <property type="entry name" value="Type_ISP_C"/>
    <property type="match status" value="1"/>
</dbReference>
<evidence type="ECO:0000256" key="5">
    <source>
        <dbReference type="SAM" id="MobiDB-lite"/>
    </source>
</evidence>
<dbReference type="Proteomes" id="UP000529783">
    <property type="component" value="Unassembled WGS sequence"/>
</dbReference>
<feature type="domain" description="Type ISP restriction-modification enzyme LLaBIII C-terminal specificity" evidence="7">
    <location>
        <begin position="708"/>
        <end position="1059"/>
    </location>
</feature>
<reference evidence="8 9" key="1">
    <citation type="submission" date="2020-07" db="EMBL/GenBank/DDBJ databases">
        <title>Sequencing the genomes of 1000 actinobacteria strains.</title>
        <authorList>
            <person name="Klenk H.-P."/>
        </authorList>
    </citation>
    <scope>NUCLEOTIDE SEQUENCE [LARGE SCALE GENOMIC DNA]</scope>
    <source>
        <strain evidence="8 9">DSM 40398</strain>
    </source>
</reference>